<dbReference type="SUPFAM" id="SSF57850">
    <property type="entry name" value="RING/U-box"/>
    <property type="match status" value="1"/>
</dbReference>
<dbReference type="PANTHER" id="PTHR46573:SF1">
    <property type="entry name" value="WD REPEAT, SAM AND U-BOX DOMAIN-CONTAINING PROTEIN 1"/>
    <property type="match status" value="1"/>
</dbReference>
<dbReference type="PANTHER" id="PTHR46573">
    <property type="entry name" value="WD REPEAT, SAM AND U-BOX DOMAIN-CONTAINING PROTEIN 1"/>
    <property type="match status" value="1"/>
</dbReference>
<dbReference type="InterPro" id="IPR013083">
    <property type="entry name" value="Znf_RING/FYVE/PHD"/>
</dbReference>
<dbReference type="SUPFAM" id="SSF52540">
    <property type="entry name" value="P-loop containing nucleoside triphosphate hydrolases"/>
    <property type="match status" value="1"/>
</dbReference>
<dbReference type="Pfam" id="PF04564">
    <property type="entry name" value="U-box"/>
    <property type="match status" value="1"/>
</dbReference>
<evidence type="ECO:0000313" key="2">
    <source>
        <dbReference type="EMBL" id="CAF1425110.1"/>
    </source>
</evidence>
<dbReference type="Gene3D" id="3.40.50.300">
    <property type="entry name" value="P-loop containing nucleotide triphosphate hydrolases"/>
    <property type="match status" value="1"/>
</dbReference>
<evidence type="ECO:0000259" key="1">
    <source>
        <dbReference type="PROSITE" id="PS51698"/>
    </source>
</evidence>
<dbReference type="AlphaFoldDB" id="A0A815N5L8"/>
<dbReference type="OrthoDB" id="10064100at2759"/>
<dbReference type="SMART" id="SM00174">
    <property type="entry name" value="RHO"/>
    <property type="match status" value="1"/>
</dbReference>
<dbReference type="PROSITE" id="PS51698">
    <property type="entry name" value="U_BOX"/>
    <property type="match status" value="1"/>
</dbReference>
<dbReference type="GO" id="GO:0003924">
    <property type="term" value="F:GTPase activity"/>
    <property type="evidence" value="ECO:0007669"/>
    <property type="project" value="InterPro"/>
</dbReference>
<proteinExistence type="predicted"/>
<dbReference type="InterPro" id="IPR052085">
    <property type="entry name" value="WD-SAM-U-box"/>
</dbReference>
<dbReference type="SMART" id="SM00175">
    <property type="entry name" value="RAB"/>
    <property type="match status" value="1"/>
</dbReference>
<dbReference type="GO" id="GO:0004842">
    <property type="term" value="F:ubiquitin-protein transferase activity"/>
    <property type="evidence" value="ECO:0007669"/>
    <property type="project" value="InterPro"/>
</dbReference>
<dbReference type="EMBL" id="CAJNOJ010000380">
    <property type="protein sequence ID" value="CAF1425110.1"/>
    <property type="molecule type" value="Genomic_DNA"/>
</dbReference>
<evidence type="ECO:0000313" key="3">
    <source>
        <dbReference type="Proteomes" id="UP000663852"/>
    </source>
</evidence>
<dbReference type="InterPro" id="IPR001806">
    <property type="entry name" value="Small_GTPase"/>
</dbReference>
<organism evidence="2 3">
    <name type="scientific">Adineta ricciae</name>
    <name type="common">Rotifer</name>
    <dbReference type="NCBI Taxonomy" id="249248"/>
    <lineage>
        <taxon>Eukaryota</taxon>
        <taxon>Metazoa</taxon>
        <taxon>Spiralia</taxon>
        <taxon>Gnathifera</taxon>
        <taxon>Rotifera</taxon>
        <taxon>Eurotatoria</taxon>
        <taxon>Bdelloidea</taxon>
        <taxon>Adinetida</taxon>
        <taxon>Adinetidae</taxon>
        <taxon>Adineta</taxon>
    </lineage>
</organism>
<gene>
    <name evidence="2" type="ORF">EDS130_LOCUS37801</name>
</gene>
<dbReference type="PRINTS" id="PR00449">
    <property type="entry name" value="RASTRNSFRMNG"/>
</dbReference>
<dbReference type="CDD" id="cd16655">
    <property type="entry name" value="RING-Ubox_WDSUB1-like"/>
    <property type="match status" value="1"/>
</dbReference>
<dbReference type="InterPro" id="IPR003613">
    <property type="entry name" value="Ubox_domain"/>
</dbReference>
<accession>A0A815N5L8</accession>
<dbReference type="InterPro" id="IPR027417">
    <property type="entry name" value="P-loop_NTPase"/>
</dbReference>
<feature type="domain" description="U-box" evidence="1">
    <location>
        <begin position="2"/>
        <end position="76"/>
    </location>
</feature>
<dbReference type="GO" id="GO:0016567">
    <property type="term" value="P:protein ubiquitination"/>
    <property type="evidence" value="ECO:0007669"/>
    <property type="project" value="InterPro"/>
</dbReference>
<dbReference type="CDD" id="cd00154">
    <property type="entry name" value="Rab"/>
    <property type="match status" value="1"/>
</dbReference>
<dbReference type="Proteomes" id="UP000663852">
    <property type="component" value="Unassembled WGS sequence"/>
</dbReference>
<comment type="caution">
    <text evidence="2">The sequence shown here is derived from an EMBL/GenBank/DDBJ whole genome shotgun (WGS) entry which is preliminary data.</text>
</comment>
<dbReference type="GO" id="GO:0005525">
    <property type="term" value="F:GTP binding"/>
    <property type="evidence" value="ECO:0007669"/>
    <property type="project" value="InterPro"/>
</dbReference>
<dbReference type="PROSITE" id="PS51419">
    <property type="entry name" value="RAB"/>
    <property type="match status" value="1"/>
</dbReference>
<dbReference type="Pfam" id="PF00071">
    <property type="entry name" value="Ras"/>
    <property type="match status" value="1"/>
</dbReference>
<dbReference type="Gene3D" id="3.30.40.10">
    <property type="entry name" value="Zinc/RING finger domain, C3HC4 (zinc finger)"/>
    <property type="match status" value="1"/>
</dbReference>
<protein>
    <recommendedName>
        <fullName evidence="1">U-box domain-containing protein</fullName>
    </recommendedName>
</protein>
<dbReference type="SMART" id="SM00504">
    <property type="entry name" value="Ubox"/>
    <property type="match status" value="1"/>
</dbReference>
<name>A0A815N5L8_ADIRI</name>
<reference evidence="2" key="1">
    <citation type="submission" date="2021-02" db="EMBL/GenBank/DDBJ databases">
        <authorList>
            <person name="Nowell W R."/>
        </authorList>
    </citation>
    <scope>NUCLEOTIDE SEQUENCE</scope>
</reference>
<sequence length="309" mass="35937">MSIPDEYLCPITRDVMKNPVLLIEDGYSYEENALKSWLENHNTSPMTNNFLKNRTFISNRALKSLINDFLSHKRITSEKLSREFLSFKILTRRPYVDWKSKPTITIILSVLGPCQVGKTILSQCLQYGHWPANMPIPPSTIGCDLLFYHLSKLFKEQFAVALRLNDPSGQDRFESVTNLYFRQCHGALLLTDMTNPESLERLEQYWYPRLKQLSVNPVEVILVCTKLDLFEKQEPVYREAYLRRVEQFATKHQIPIVHVSAYRGDNIEYLFKRMIIQIMENDEIIDPLVAQALSCVKQKPVKKTSPCCL</sequence>